<dbReference type="EMBL" id="CAKXAJ010025355">
    <property type="protein sequence ID" value="CAH2238486.1"/>
    <property type="molecule type" value="Genomic_DNA"/>
</dbReference>
<organism evidence="1 2">
    <name type="scientific">Pararge aegeria aegeria</name>
    <dbReference type="NCBI Taxonomy" id="348720"/>
    <lineage>
        <taxon>Eukaryota</taxon>
        <taxon>Metazoa</taxon>
        <taxon>Ecdysozoa</taxon>
        <taxon>Arthropoda</taxon>
        <taxon>Hexapoda</taxon>
        <taxon>Insecta</taxon>
        <taxon>Pterygota</taxon>
        <taxon>Neoptera</taxon>
        <taxon>Endopterygota</taxon>
        <taxon>Lepidoptera</taxon>
        <taxon>Glossata</taxon>
        <taxon>Ditrysia</taxon>
        <taxon>Papilionoidea</taxon>
        <taxon>Nymphalidae</taxon>
        <taxon>Satyrinae</taxon>
        <taxon>Satyrini</taxon>
        <taxon>Parargina</taxon>
        <taxon>Pararge</taxon>
    </lineage>
</organism>
<dbReference type="OrthoDB" id="7481429at2759"/>
<sequence>MGTVASDEEYCRPSDPLVVGNFIGAVRRCLQVLIHFTCGDACVYTHEMEWPQAARFGTQPAAQAAAGVALSDLVSDIFYK</sequence>
<reference evidence="1" key="1">
    <citation type="submission" date="2022-03" db="EMBL/GenBank/DDBJ databases">
        <authorList>
            <person name="Lindestad O."/>
        </authorList>
    </citation>
    <scope>NUCLEOTIDE SEQUENCE</scope>
</reference>
<evidence type="ECO:0000313" key="1">
    <source>
        <dbReference type="EMBL" id="CAH2238486.1"/>
    </source>
</evidence>
<dbReference type="AlphaFoldDB" id="A0A8S4RN63"/>
<protein>
    <submittedName>
        <fullName evidence="1">Jg25996 protein</fullName>
    </submittedName>
</protein>
<dbReference type="Proteomes" id="UP000838756">
    <property type="component" value="Unassembled WGS sequence"/>
</dbReference>
<name>A0A8S4RN63_9NEOP</name>
<keyword evidence="2" id="KW-1185">Reference proteome</keyword>
<evidence type="ECO:0000313" key="2">
    <source>
        <dbReference type="Proteomes" id="UP000838756"/>
    </source>
</evidence>
<gene>
    <name evidence="1" type="primary">jg25996</name>
    <name evidence="1" type="ORF">PAEG_LOCUS15572</name>
</gene>
<proteinExistence type="predicted"/>
<comment type="caution">
    <text evidence="1">The sequence shown here is derived from an EMBL/GenBank/DDBJ whole genome shotgun (WGS) entry which is preliminary data.</text>
</comment>
<accession>A0A8S4RN63</accession>